<dbReference type="InterPro" id="IPR016195">
    <property type="entry name" value="Pol/histidinol_Pase-like"/>
</dbReference>
<keyword evidence="3 5" id="KW-0904">Protein phosphatase</keyword>
<organism evidence="6 7">
    <name type="scientific">Paenibacillus residui</name>
    <dbReference type="NCBI Taxonomy" id="629724"/>
    <lineage>
        <taxon>Bacteria</taxon>
        <taxon>Bacillati</taxon>
        <taxon>Bacillota</taxon>
        <taxon>Bacilli</taxon>
        <taxon>Bacillales</taxon>
        <taxon>Paenibacillaceae</taxon>
        <taxon>Paenibacillus</taxon>
    </lineage>
</organism>
<keyword evidence="7" id="KW-1185">Reference proteome</keyword>
<comment type="catalytic activity">
    <reaction evidence="4 5">
        <text>O-phospho-L-tyrosyl-[protein] + H2O = L-tyrosyl-[protein] + phosphate</text>
        <dbReference type="Rhea" id="RHEA:10684"/>
        <dbReference type="Rhea" id="RHEA-COMP:10136"/>
        <dbReference type="Rhea" id="RHEA-COMP:20101"/>
        <dbReference type="ChEBI" id="CHEBI:15377"/>
        <dbReference type="ChEBI" id="CHEBI:43474"/>
        <dbReference type="ChEBI" id="CHEBI:46858"/>
        <dbReference type="ChEBI" id="CHEBI:61978"/>
        <dbReference type="EC" id="3.1.3.48"/>
    </reaction>
</comment>
<sequence>MVDIHCHILPGVDDGSPSLEHSLQMARMAVREGIGTVIATPHHANGKYDNPAGRTQENVKRLTVELKRQDIPLQVCPGQEVRVYSDLISDMDNGSLFTLNGSRYLLIEFPSHRIPPSIKELIHELKVMQITPILAHPERNKEIAENPAQLFELIELGVLCQLTSHSITGLFGPAIRNLSLDMCRRNWIHFISSDAHNVTQRPFSLREAYAEIDTEIGSMYSSYYQKNAKAIIENQSISICSEPIPIKKKWYRLWS</sequence>
<keyword evidence="2 5" id="KW-0378">Hydrolase</keyword>
<comment type="similarity">
    <text evidence="1 5">Belongs to the metallo-dependent hydrolases superfamily. CpsB/CapC family.</text>
</comment>
<evidence type="ECO:0000256" key="3">
    <source>
        <dbReference type="ARBA" id="ARBA00022912"/>
    </source>
</evidence>
<proteinExistence type="inferred from homology"/>
<dbReference type="EMBL" id="JBHTIU010000031">
    <property type="protein sequence ID" value="MFD0869532.1"/>
    <property type="molecule type" value="Genomic_DNA"/>
</dbReference>
<evidence type="ECO:0000256" key="2">
    <source>
        <dbReference type="ARBA" id="ARBA00022801"/>
    </source>
</evidence>
<dbReference type="PANTHER" id="PTHR39181">
    <property type="entry name" value="TYROSINE-PROTEIN PHOSPHATASE YWQE"/>
    <property type="match status" value="1"/>
</dbReference>
<dbReference type="EC" id="3.1.3.48" evidence="5"/>
<dbReference type="InterPro" id="IPR016667">
    <property type="entry name" value="Caps_polysacc_synth_CpsB/CapC"/>
</dbReference>
<dbReference type="Pfam" id="PF19567">
    <property type="entry name" value="CpsB_CapC"/>
    <property type="match status" value="1"/>
</dbReference>
<evidence type="ECO:0000313" key="6">
    <source>
        <dbReference type="EMBL" id="MFD0869532.1"/>
    </source>
</evidence>
<evidence type="ECO:0000256" key="4">
    <source>
        <dbReference type="ARBA" id="ARBA00051722"/>
    </source>
</evidence>
<evidence type="ECO:0000256" key="1">
    <source>
        <dbReference type="ARBA" id="ARBA00005750"/>
    </source>
</evidence>
<dbReference type="PANTHER" id="PTHR39181:SF1">
    <property type="entry name" value="TYROSINE-PROTEIN PHOSPHATASE YWQE"/>
    <property type="match status" value="1"/>
</dbReference>
<dbReference type="Proteomes" id="UP001597120">
    <property type="component" value="Unassembled WGS sequence"/>
</dbReference>
<gene>
    <name evidence="6" type="ORF">ACFQ03_10255</name>
</gene>
<evidence type="ECO:0000256" key="5">
    <source>
        <dbReference type="PIRNR" id="PIRNR016557"/>
    </source>
</evidence>
<comment type="caution">
    <text evidence="6">The sequence shown here is derived from an EMBL/GenBank/DDBJ whole genome shotgun (WGS) entry which is preliminary data.</text>
</comment>
<dbReference type="Gene3D" id="3.20.20.140">
    <property type="entry name" value="Metal-dependent hydrolases"/>
    <property type="match status" value="1"/>
</dbReference>
<accession>A0ABW3D7Z2</accession>
<dbReference type="PIRSF" id="PIRSF016557">
    <property type="entry name" value="Caps_synth_CpsB"/>
    <property type="match status" value="1"/>
</dbReference>
<dbReference type="RefSeq" id="WP_144941273.1">
    <property type="nucleotide sequence ID" value="NZ_JBHTIU010000031.1"/>
</dbReference>
<evidence type="ECO:0000313" key="7">
    <source>
        <dbReference type="Proteomes" id="UP001597120"/>
    </source>
</evidence>
<dbReference type="SUPFAM" id="SSF89550">
    <property type="entry name" value="PHP domain-like"/>
    <property type="match status" value="1"/>
</dbReference>
<reference evidence="7" key="1">
    <citation type="journal article" date="2019" name="Int. J. Syst. Evol. Microbiol.">
        <title>The Global Catalogue of Microorganisms (GCM) 10K type strain sequencing project: providing services to taxonomists for standard genome sequencing and annotation.</title>
        <authorList>
            <consortium name="The Broad Institute Genomics Platform"/>
            <consortium name="The Broad Institute Genome Sequencing Center for Infectious Disease"/>
            <person name="Wu L."/>
            <person name="Ma J."/>
        </authorList>
    </citation>
    <scope>NUCLEOTIDE SEQUENCE [LARGE SCALE GENOMIC DNA]</scope>
    <source>
        <strain evidence="7">CCUG 57263</strain>
    </source>
</reference>
<name>A0ABW3D7Z2_9BACL</name>
<protein>
    <recommendedName>
        <fullName evidence="5">Tyrosine-protein phosphatase</fullName>
        <ecNumber evidence="5">3.1.3.48</ecNumber>
    </recommendedName>
</protein>